<proteinExistence type="predicted"/>
<dbReference type="EMBL" id="CP007139">
    <property type="protein sequence ID" value="AIE84130.1"/>
    <property type="molecule type" value="Genomic_DNA"/>
</dbReference>
<accession>A0A068NN25</accession>
<sequence length="89" mass="9534">MFLGGVGLLLLVFRLAYEMFSVSPSDVLHIKGAKAIDFGTVGNSVTEIIVKILLLLVMGVCGSLIANRGILLYTHSRGLDHKPAPKETP</sequence>
<protein>
    <submittedName>
        <fullName evidence="2">Uncharacterized protein</fullName>
    </submittedName>
</protein>
<evidence type="ECO:0000256" key="1">
    <source>
        <dbReference type="SAM" id="Phobius"/>
    </source>
</evidence>
<evidence type="ECO:0000313" key="3">
    <source>
        <dbReference type="Proteomes" id="UP000027982"/>
    </source>
</evidence>
<keyword evidence="1" id="KW-1133">Transmembrane helix</keyword>
<keyword evidence="3" id="KW-1185">Reference proteome</keyword>
<dbReference type="AlphaFoldDB" id="A0A068NN25"/>
<dbReference type="Proteomes" id="UP000027982">
    <property type="component" value="Chromosome"/>
</dbReference>
<dbReference type="KEGG" id="fgi:OP10G_0762"/>
<reference evidence="2 3" key="1">
    <citation type="journal article" date="2014" name="PLoS ONE">
        <title>The first complete genome sequence of the class fimbriimonadia in the phylum armatimonadetes.</title>
        <authorList>
            <person name="Hu Z.Y."/>
            <person name="Wang Y.Z."/>
            <person name="Im W.T."/>
            <person name="Wang S.Y."/>
            <person name="Zhao G.P."/>
            <person name="Zheng H.J."/>
            <person name="Quan Z.X."/>
        </authorList>
    </citation>
    <scope>NUCLEOTIDE SEQUENCE [LARGE SCALE GENOMIC DNA]</scope>
    <source>
        <strain evidence="2">Gsoil 348</strain>
    </source>
</reference>
<gene>
    <name evidence="2" type="ORF">OP10G_0762</name>
</gene>
<name>A0A068NN25_FIMGI</name>
<keyword evidence="1" id="KW-0812">Transmembrane</keyword>
<keyword evidence="1" id="KW-0472">Membrane</keyword>
<organism evidence="2 3">
    <name type="scientific">Fimbriimonas ginsengisoli Gsoil 348</name>
    <dbReference type="NCBI Taxonomy" id="661478"/>
    <lineage>
        <taxon>Bacteria</taxon>
        <taxon>Bacillati</taxon>
        <taxon>Armatimonadota</taxon>
        <taxon>Fimbriimonadia</taxon>
        <taxon>Fimbriimonadales</taxon>
        <taxon>Fimbriimonadaceae</taxon>
        <taxon>Fimbriimonas</taxon>
    </lineage>
</organism>
<evidence type="ECO:0000313" key="2">
    <source>
        <dbReference type="EMBL" id="AIE84130.1"/>
    </source>
</evidence>
<dbReference type="HOGENOM" id="CLU_2450250_0_0_0"/>
<feature type="transmembrane region" description="Helical" evidence="1">
    <location>
        <begin position="48"/>
        <end position="67"/>
    </location>
</feature>